<dbReference type="InterPro" id="IPR016193">
    <property type="entry name" value="Cytidine_deaminase-like"/>
</dbReference>
<organism evidence="3 4">
    <name type="scientific">Nocardioides anomalus</name>
    <dbReference type="NCBI Taxonomy" id="2712223"/>
    <lineage>
        <taxon>Bacteria</taxon>
        <taxon>Bacillati</taxon>
        <taxon>Actinomycetota</taxon>
        <taxon>Actinomycetes</taxon>
        <taxon>Propionibacteriales</taxon>
        <taxon>Nocardioidaceae</taxon>
        <taxon>Nocardioides</taxon>
    </lineage>
</organism>
<dbReference type="Gene3D" id="3.40.140.10">
    <property type="entry name" value="Cytidine Deaminase, domain 2"/>
    <property type="match status" value="1"/>
</dbReference>
<dbReference type="GO" id="GO:0004126">
    <property type="term" value="F:cytidine deaminase activity"/>
    <property type="evidence" value="ECO:0007669"/>
    <property type="project" value="UniProtKB-ARBA"/>
</dbReference>
<dbReference type="GO" id="GO:0072527">
    <property type="term" value="P:pyrimidine-containing compound metabolic process"/>
    <property type="evidence" value="ECO:0007669"/>
    <property type="project" value="UniProtKB-ARBA"/>
</dbReference>
<dbReference type="KEGG" id="nano:G5V58_07755"/>
<sequence length="142" mass="14225">MSADAEALVAAATALVEAAADGAVHTVAAAGLTVGGRVVTGLNLSHFTGGPCSELVVLANAAAAGDGRLVLVVAVGNRGRGVIAPCGRCRQVLLDLQPDVAVLVPDAGGATRAVPVRELLPEAYEWQVQRAPAGERRAEPTS</sequence>
<dbReference type="AlphaFoldDB" id="A0A6G6WBG9"/>
<dbReference type="GO" id="GO:0005829">
    <property type="term" value="C:cytosol"/>
    <property type="evidence" value="ECO:0007669"/>
    <property type="project" value="TreeGrafter"/>
</dbReference>
<comment type="similarity">
    <text evidence="1">Belongs to the cytidine and deoxycytidylate deaminase family.</text>
</comment>
<evidence type="ECO:0000256" key="1">
    <source>
        <dbReference type="ARBA" id="ARBA00006576"/>
    </source>
</evidence>
<dbReference type="SUPFAM" id="SSF53927">
    <property type="entry name" value="Cytidine deaminase-like"/>
    <property type="match status" value="1"/>
</dbReference>
<protein>
    <submittedName>
        <fullName evidence="3">Cytidine deaminase</fullName>
    </submittedName>
</protein>
<dbReference type="PROSITE" id="PS51747">
    <property type="entry name" value="CYT_DCMP_DEAMINASES_2"/>
    <property type="match status" value="1"/>
</dbReference>
<reference evidence="3 4" key="1">
    <citation type="submission" date="2020-02" db="EMBL/GenBank/DDBJ databases">
        <title>Full genome sequence of Nocardioides sp. R-3366.</title>
        <authorList>
            <person name="Im W.-T."/>
        </authorList>
    </citation>
    <scope>NUCLEOTIDE SEQUENCE [LARGE SCALE GENOMIC DNA]</scope>
    <source>
        <strain evidence="3 4">R-3366</strain>
    </source>
</reference>
<evidence type="ECO:0000259" key="2">
    <source>
        <dbReference type="PROSITE" id="PS51747"/>
    </source>
</evidence>
<dbReference type="GO" id="GO:0008270">
    <property type="term" value="F:zinc ion binding"/>
    <property type="evidence" value="ECO:0007669"/>
    <property type="project" value="TreeGrafter"/>
</dbReference>
<dbReference type="GO" id="GO:0055086">
    <property type="term" value="P:nucleobase-containing small molecule metabolic process"/>
    <property type="evidence" value="ECO:0007669"/>
    <property type="project" value="UniProtKB-ARBA"/>
</dbReference>
<gene>
    <name evidence="3" type="ORF">G5V58_07755</name>
</gene>
<dbReference type="EMBL" id="CP049257">
    <property type="protein sequence ID" value="QIG42691.1"/>
    <property type="molecule type" value="Genomic_DNA"/>
</dbReference>
<accession>A0A6G6WBG9</accession>
<evidence type="ECO:0000313" key="4">
    <source>
        <dbReference type="Proteomes" id="UP000502996"/>
    </source>
</evidence>
<dbReference type="CDD" id="cd01283">
    <property type="entry name" value="cytidine_deaminase"/>
    <property type="match status" value="1"/>
</dbReference>
<keyword evidence="4" id="KW-1185">Reference proteome</keyword>
<proteinExistence type="inferred from homology"/>
<dbReference type="Proteomes" id="UP000502996">
    <property type="component" value="Chromosome"/>
</dbReference>
<evidence type="ECO:0000313" key="3">
    <source>
        <dbReference type="EMBL" id="QIG42691.1"/>
    </source>
</evidence>
<dbReference type="RefSeq" id="WP_165230706.1">
    <property type="nucleotide sequence ID" value="NZ_CP049257.1"/>
</dbReference>
<dbReference type="InterPro" id="IPR002125">
    <property type="entry name" value="CMP_dCMP_dom"/>
</dbReference>
<dbReference type="InterPro" id="IPR050202">
    <property type="entry name" value="Cyt/Deoxycyt_deaminase"/>
</dbReference>
<dbReference type="Pfam" id="PF00383">
    <property type="entry name" value="dCMP_cyt_deam_1"/>
    <property type="match status" value="1"/>
</dbReference>
<dbReference type="PANTHER" id="PTHR11644:SF2">
    <property type="entry name" value="CYTIDINE DEAMINASE"/>
    <property type="match status" value="1"/>
</dbReference>
<name>A0A6G6WBG9_9ACTN</name>
<dbReference type="PANTHER" id="PTHR11644">
    <property type="entry name" value="CYTIDINE DEAMINASE"/>
    <property type="match status" value="1"/>
</dbReference>
<feature type="domain" description="CMP/dCMP-type deaminase" evidence="2">
    <location>
        <begin position="3"/>
        <end position="127"/>
    </location>
</feature>